<dbReference type="EMBL" id="JACMYH010000010">
    <property type="protein sequence ID" value="MBC2680649.1"/>
    <property type="molecule type" value="Genomic_DNA"/>
</dbReference>
<sequence length="198" mass="21080">MEHAMDSPSSDISRPPTWRRLGTRPTVLRLTGLPAAGKTTIAKATEAALAALGYHCVVLDGDELRRGLCRDLSLSDDDRLEHVRRTAEVARLLCTGGGLVLVALISPRIAHRALARQIVGDAAFVEVFVDTPLALAEARDPKGLYRQARAGALNGFTGIDATYEAPSAPHVRLATASMSCACSVQALLDCLQQRAAID</sequence>
<comment type="caution">
    <text evidence="9">The sequence shown here is derived from an EMBL/GenBank/DDBJ whole genome shotgun (WGS) entry which is preliminary data.</text>
</comment>
<dbReference type="CDD" id="cd02027">
    <property type="entry name" value="APSK"/>
    <property type="match status" value="1"/>
</dbReference>
<dbReference type="GO" id="GO:0019379">
    <property type="term" value="P:sulfate assimilation, phosphoadenylyl sulfate reduction by phosphoadenylyl-sulfate reductase (thioredoxin)"/>
    <property type="evidence" value="ECO:0007669"/>
    <property type="project" value="TreeGrafter"/>
</dbReference>
<keyword evidence="5 7" id="KW-0547">Nucleotide-binding</keyword>
<evidence type="ECO:0000256" key="3">
    <source>
        <dbReference type="ARBA" id="ARBA00012121"/>
    </source>
</evidence>
<dbReference type="InterPro" id="IPR050512">
    <property type="entry name" value="Sulf_AdTrans/APS_kinase"/>
</dbReference>
<evidence type="ECO:0000256" key="5">
    <source>
        <dbReference type="ARBA" id="ARBA00022741"/>
    </source>
</evidence>
<dbReference type="InterPro" id="IPR027417">
    <property type="entry name" value="P-loop_NTPase"/>
</dbReference>
<dbReference type="GO" id="GO:0010134">
    <property type="term" value="P:sulfate assimilation via adenylyl sulfate reduction"/>
    <property type="evidence" value="ECO:0007669"/>
    <property type="project" value="TreeGrafter"/>
</dbReference>
<evidence type="ECO:0000313" key="10">
    <source>
        <dbReference type="Proteomes" id="UP000546173"/>
    </source>
</evidence>
<dbReference type="NCBIfam" id="NF003013">
    <property type="entry name" value="PRK03846.1"/>
    <property type="match status" value="1"/>
</dbReference>
<comment type="pathway">
    <text evidence="2 7">Sulfur metabolism; hydrogen sulfide biosynthesis; sulfite from sulfate: step 2/3.</text>
</comment>
<proteinExistence type="inferred from homology"/>
<comment type="catalytic activity">
    <reaction evidence="1 7">
        <text>adenosine 5'-phosphosulfate + ATP = 3'-phosphoadenylyl sulfate + ADP + H(+)</text>
        <dbReference type="Rhea" id="RHEA:24152"/>
        <dbReference type="ChEBI" id="CHEBI:15378"/>
        <dbReference type="ChEBI" id="CHEBI:30616"/>
        <dbReference type="ChEBI" id="CHEBI:58243"/>
        <dbReference type="ChEBI" id="CHEBI:58339"/>
        <dbReference type="ChEBI" id="CHEBI:456216"/>
        <dbReference type="EC" id="2.7.1.25"/>
    </reaction>
</comment>
<dbReference type="InterPro" id="IPR002891">
    <property type="entry name" value="APS"/>
</dbReference>
<accession>A0A7X1GAG3</accession>
<keyword evidence="4 7" id="KW-0808">Transferase</keyword>
<dbReference type="GO" id="GO:0004020">
    <property type="term" value="F:adenylylsulfate kinase activity"/>
    <property type="evidence" value="ECO:0007669"/>
    <property type="project" value="UniProtKB-EC"/>
</dbReference>
<dbReference type="EC" id="2.7.1.25" evidence="3 7"/>
<evidence type="ECO:0000256" key="6">
    <source>
        <dbReference type="ARBA" id="ARBA00022840"/>
    </source>
</evidence>
<evidence type="ECO:0000256" key="7">
    <source>
        <dbReference type="RuleBase" id="RU004347"/>
    </source>
</evidence>
<dbReference type="UniPathway" id="UPA00140">
    <property type="reaction ID" value="UER00205"/>
</dbReference>
<dbReference type="PANTHER" id="PTHR42700">
    <property type="entry name" value="SULFATE ADENYLYLTRANSFERASE"/>
    <property type="match status" value="1"/>
</dbReference>
<dbReference type="GO" id="GO:0070814">
    <property type="term" value="P:hydrogen sulfide biosynthetic process"/>
    <property type="evidence" value="ECO:0007669"/>
    <property type="project" value="UniProtKB-UniPathway"/>
</dbReference>
<dbReference type="GO" id="GO:0005737">
    <property type="term" value="C:cytoplasm"/>
    <property type="evidence" value="ECO:0007669"/>
    <property type="project" value="TreeGrafter"/>
</dbReference>
<protein>
    <recommendedName>
        <fullName evidence="3 7">Adenylyl-sulfate kinase</fullName>
        <ecNumber evidence="3 7">2.7.1.25</ecNumber>
    </recommendedName>
</protein>
<evidence type="ECO:0000256" key="4">
    <source>
        <dbReference type="ARBA" id="ARBA00022679"/>
    </source>
</evidence>
<name>A0A7X1GAG3_9PSED</name>
<keyword evidence="6 7" id="KW-0067">ATP-binding</keyword>
<dbReference type="AlphaFoldDB" id="A0A7X1GAG3"/>
<dbReference type="PANTHER" id="PTHR42700:SF1">
    <property type="entry name" value="SULFATE ADENYLYLTRANSFERASE"/>
    <property type="match status" value="1"/>
</dbReference>
<evidence type="ECO:0000313" key="9">
    <source>
        <dbReference type="EMBL" id="MBC2680649.1"/>
    </source>
</evidence>
<evidence type="ECO:0000259" key="8">
    <source>
        <dbReference type="Pfam" id="PF01583"/>
    </source>
</evidence>
<gene>
    <name evidence="9" type="primary">cysC</name>
    <name evidence="9" type="ORF">H7993_19840</name>
</gene>
<comment type="function">
    <text evidence="7">Catalyzes the synthesis of activated sulfate.</text>
</comment>
<keyword evidence="7 9" id="KW-0418">Kinase</keyword>
<dbReference type="GO" id="GO:0005524">
    <property type="term" value="F:ATP binding"/>
    <property type="evidence" value="ECO:0007669"/>
    <property type="project" value="UniProtKB-KW"/>
</dbReference>
<dbReference type="InterPro" id="IPR059117">
    <property type="entry name" value="APS_kinase_dom"/>
</dbReference>
<dbReference type="SUPFAM" id="SSF52540">
    <property type="entry name" value="P-loop containing nucleoside triphosphate hydrolases"/>
    <property type="match status" value="1"/>
</dbReference>
<evidence type="ECO:0000256" key="1">
    <source>
        <dbReference type="ARBA" id="ARBA00001823"/>
    </source>
</evidence>
<organism evidence="9 10">
    <name type="scientific">Pseudomonas baltica</name>
    <dbReference type="NCBI Taxonomy" id="2762576"/>
    <lineage>
        <taxon>Bacteria</taxon>
        <taxon>Pseudomonadati</taxon>
        <taxon>Pseudomonadota</taxon>
        <taxon>Gammaproteobacteria</taxon>
        <taxon>Pseudomonadales</taxon>
        <taxon>Pseudomonadaceae</taxon>
        <taxon>Pseudomonas</taxon>
    </lineage>
</organism>
<dbReference type="GO" id="GO:0004781">
    <property type="term" value="F:sulfate adenylyltransferase (ATP) activity"/>
    <property type="evidence" value="ECO:0007669"/>
    <property type="project" value="TreeGrafter"/>
</dbReference>
<dbReference type="Pfam" id="PF01583">
    <property type="entry name" value="APS_kinase"/>
    <property type="match status" value="1"/>
</dbReference>
<comment type="similarity">
    <text evidence="7">Belongs to the APS kinase family.</text>
</comment>
<feature type="domain" description="APS kinase" evidence="8">
    <location>
        <begin position="25"/>
        <end position="173"/>
    </location>
</feature>
<dbReference type="Gene3D" id="3.40.50.300">
    <property type="entry name" value="P-loop containing nucleotide triphosphate hydrolases"/>
    <property type="match status" value="1"/>
</dbReference>
<dbReference type="PRINTS" id="PR01100">
    <property type="entry name" value="SHIKIMTKNASE"/>
</dbReference>
<dbReference type="Proteomes" id="UP000546173">
    <property type="component" value="Unassembled WGS sequence"/>
</dbReference>
<keyword evidence="10" id="KW-1185">Reference proteome</keyword>
<reference evidence="9 10" key="1">
    <citation type="submission" date="2020-08" db="EMBL/GenBank/DDBJ databases">
        <title>Pseudomonas sp. nov.</title>
        <authorList>
            <person name="Gieschler S."/>
            <person name="Fiedler G."/>
            <person name="Brinks E."/>
            <person name="Boehnlein C."/>
            <person name="Franz C.M.A.P."/>
            <person name="Kabisch J."/>
        </authorList>
    </citation>
    <scope>NUCLEOTIDE SEQUENCE [LARGE SCALE GENOMIC DNA]</scope>
    <source>
        <strain evidence="9 10">MBT-2</strain>
    </source>
</reference>
<evidence type="ECO:0000256" key="2">
    <source>
        <dbReference type="ARBA" id="ARBA00004806"/>
    </source>
</evidence>
<dbReference type="NCBIfam" id="TIGR00455">
    <property type="entry name" value="apsK"/>
    <property type="match status" value="1"/>
</dbReference>